<evidence type="ECO:0000259" key="1">
    <source>
        <dbReference type="Pfam" id="PF02625"/>
    </source>
</evidence>
<reference evidence="3" key="2">
    <citation type="submission" date="2020-09" db="EMBL/GenBank/DDBJ databases">
        <authorList>
            <person name="Sun Q."/>
            <person name="Zhou Y."/>
        </authorList>
    </citation>
    <scope>NUCLEOTIDE SEQUENCE</scope>
    <source>
        <strain evidence="3">CGMCC 1.15493</strain>
    </source>
</reference>
<evidence type="ECO:0000313" key="4">
    <source>
        <dbReference type="Proteomes" id="UP000613160"/>
    </source>
</evidence>
<reference evidence="3" key="1">
    <citation type="journal article" date="2014" name="Int. J. Syst. Evol. Microbiol.">
        <title>Complete genome sequence of Corynebacterium casei LMG S-19264T (=DSM 44701T), isolated from a smear-ripened cheese.</title>
        <authorList>
            <consortium name="US DOE Joint Genome Institute (JGI-PGF)"/>
            <person name="Walter F."/>
            <person name="Albersmeier A."/>
            <person name="Kalinowski J."/>
            <person name="Ruckert C."/>
        </authorList>
    </citation>
    <scope>NUCLEOTIDE SEQUENCE</scope>
    <source>
        <strain evidence="3">CGMCC 1.15493</strain>
    </source>
</reference>
<dbReference type="InterPro" id="IPR027051">
    <property type="entry name" value="XdhC_Rossmann_dom"/>
</dbReference>
<dbReference type="Pfam" id="PF02625">
    <property type="entry name" value="XdhC_CoxI"/>
    <property type="match status" value="1"/>
</dbReference>
<gene>
    <name evidence="3" type="ORF">GCM10011335_44600</name>
</gene>
<comment type="caution">
    <text evidence="3">The sequence shown here is derived from an EMBL/GenBank/DDBJ whole genome shotgun (WGS) entry which is preliminary data.</text>
</comment>
<proteinExistence type="predicted"/>
<keyword evidence="4" id="KW-1185">Reference proteome</keyword>
<dbReference type="SUPFAM" id="SSF51735">
    <property type="entry name" value="NAD(P)-binding Rossmann-fold domains"/>
    <property type="match status" value="1"/>
</dbReference>
<dbReference type="InterPro" id="IPR003777">
    <property type="entry name" value="XdhC_CoxI"/>
</dbReference>
<feature type="domain" description="XdhC Rossmann" evidence="2">
    <location>
        <begin position="120"/>
        <end position="260"/>
    </location>
</feature>
<dbReference type="InterPro" id="IPR014308">
    <property type="entry name" value="Xanthine_DH_XdhC"/>
</dbReference>
<evidence type="ECO:0000313" key="3">
    <source>
        <dbReference type="EMBL" id="GGD36794.1"/>
    </source>
</evidence>
<dbReference type="Gene3D" id="3.40.50.720">
    <property type="entry name" value="NAD(P)-binding Rossmann-like Domain"/>
    <property type="match status" value="1"/>
</dbReference>
<organism evidence="3 4">
    <name type="scientific">Aureimonas glaciei</name>
    <dbReference type="NCBI Taxonomy" id="1776957"/>
    <lineage>
        <taxon>Bacteria</taxon>
        <taxon>Pseudomonadati</taxon>
        <taxon>Pseudomonadota</taxon>
        <taxon>Alphaproteobacteria</taxon>
        <taxon>Hyphomicrobiales</taxon>
        <taxon>Aurantimonadaceae</taxon>
        <taxon>Aureimonas</taxon>
    </lineage>
</organism>
<dbReference type="InterPro" id="IPR036291">
    <property type="entry name" value="NAD(P)-bd_dom_sf"/>
</dbReference>
<dbReference type="InterPro" id="IPR052698">
    <property type="entry name" value="MoCofactor_Util/Proc"/>
</dbReference>
<accession>A0A916Y9R8</accession>
<evidence type="ECO:0000259" key="2">
    <source>
        <dbReference type="Pfam" id="PF13478"/>
    </source>
</evidence>
<dbReference type="Proteomes" id="UP000613160">
    <property type="component" value="Unassembled WGS sequence"/>
</dbReference>
<dbReference type="Pfam" id="PF13478">
    <property type="entry name" value="XdhC_C"/>
    <property type="match status" value="1"/>
</dbReference>
<feature type="domain" description="XdhC- CoxI" evidence="1">
    <location>
        <begin position="11"/>
        <end position="72"/>
    </location>
</feature>
<dbReference type="AlphaFoldDB" id="A0A916Y9R8"/>
<dbReference type="NCBIfam" id="TIGR02964">
    <property type="entry name" value="xanthine_xdhC"/>
    <property type="match status" value="1"/>
</dbReference>
<sequence length="301" mass="30802">MTDLTAQFHTLLASGEPAILVRVETALGSTPREAGATMIVTRDRTTGTVGGGALELLGIERARAMIAAGESEATLAVPLGPRIGQCCGGHVTLALAAVDAALIAAEEARDRCLAAARPAVLIFGAGHTGQALARALALLPLDVGVVDTRPDALAALPEGVDARALALPEAAVAAAQPGTAFLVMTHDHALDFLIAAQALGRGDAAYVGMIGSATKREKFRRHLREAGTEALIDRLVLPIGGSAVRDKRPEVIAAMTAAELVVTLLGKAEEKMSIALATGTSQCNSELIASVQPKGRHARAS</sequence>
<name>A0A916Y9R8_9HYPH</name>
<dbReference type="PANTHER" id="PTHR30388">
    <property type="entry name" value="ALDEHYDE OXIDOREDUCTASE MOLYBDENUM COFACTOR ASSEMBLY PROTEIN"/>
    <property type="match status" value="1"/>
</dbReference>
<protein>
    <submittedName>
        <fullName evidence="3">Xanthine dehydrogenase accessory protein XdhC</fullName>
    </submittedName>
</protein>
<dbReference type="PANTHER" id="PTHR30388:SF6">
    <property type="entry name" value="XANTHINE DEHYDROGENASE SUBUNIT A-RELATED"/>
    <property type="match status" value="1"/>
</dbReference>
<dbReference type="EMBL" id="BMJJ01000013">
    <property type="protein sequence ID" value="GGD36794.1"/>
    <property type="molecule type" value="Genomic_DNA"/>
</dbReference>
<dbReference type="RefSeq" id="WP_188854661.1">
    <property type="nucleotide sequence ID" value="NZ_BMJJ01000013.1"/>
</dbReference>